<dbReference type="AlphaFoldDB" id="A0A8J3GR61"/>
<reference evidence="2" key="2">
    <citation type="submission" date="2020-09" db="EMBL/GenBank/DDBJ databases">
        <authorList>
            <person name="Sun Q."/>
            <person name="Zhou Y."/>
        </authorList>
    </citation>
    <scope>NUCLEOTIDE SEQUENCE</scope>
    <source>
        <strain evidence="2">CGMCC 1.16548</strain>
    </source>
</reference>
<feature type="transmembrane region" description="Helical" evidence="1">
    <location>
        <begin position="238"/>
        <end position="260"/>
    </location>
</feature>
<evidence type="ECO:0000313" key="3">
    <source>
        <dbReference type="Proteomes" id="UP000617531"/>
    </source>
</evidence>
<comment type="caution">
    <text evidence="2">The sequence shown here is derived from an EMBL/GenBank/DDBJ whole genome shotgun (WGS) entry which is preliminary data.</text>
</comment>
<keyword evidence="1" id="KW-1133">Transmembrane helix</keyword>
<evidence type="ECO:0000313" key="2">
    <source>
        <dbReference type="EMBL" id="GHF17357.1"/>
    </source>
</evidence>
<keyword evidence="3" id="KW-1185">Reference proteome</keyword>
<sequence>MLKSLPEAKRSDIDRELRASIADDVDARVAGGDEPAAAERAVLLDLGEPMRLAAGYAGRPLALIGPDLYVDYVRLLKLLLWIVLPIVTVTLFVINALSGAEPGELIGGTVGILLGVGVHLCFWVTLVFVIIERTGATTRSGGKGYPGSTPFDPDELHAIATGTTGGRSELIASLVFALLVPVALVWQQNSSNFRDADGAPIPVINPELWSFWLPYLIVLAVLTAVFAVVLYRVGRWTWPLVVVNAVLTVATIGPIAWLVWTGAALNEAYLDRLGWTDFVAAGSPSATLTAVILVGIAAWTIIDSVIKTVRASRVAEAV</sequence>
<feature type="transmembrane region" description="Helical" evidence="1">
    <location>
        <begin position="110"/>
        <end position="131"/>
    </location>
</feature>
<dbReference type="InterPro" id="IPR047928">
    <property type="entry name" value="Perm_prefix_1"/>
</dbReference>
<proteinExistence type="predicted"/>
<gene>
    <name evidence="2" type="ORF">GCM10011600_17670</name>
</gene>
<organism evidence="2 3">
    <name type="scientific">Pseudolysinimonas yzui</name>
    <dbReference type="NCBI Taxonomy" id="2708254"/>
    <lineage>
        <taxon>Bacteria</taxon>
        <taxon>Bacillati</taxon>
        <taxon>Actinomycetota</taxon>
        <taxon>Actinomycetes</taxon>
        <taxon>Micrococcales</taxon>
        <taxon>Microbacteriaceae</taxon>
        <taxon>Pseudolysinimonas</taxon>
    </lineage>
</organism>
<protein>
    <submittedName>
        <fullName evidence="2">Uncharacterized protein</fullName>
    </submittedName>
</protein>
<keyword evidence="1" id="KW-0472">Membrane</keyword>
<name>A0A8J3GR61_9MICO</name>
<feature type="transmembrane region" description="Helical" evidence="1">
    <location>
        <begin position="170"/>
        <end position="189"/>
    </location>
</feature>
<dbReference type="EMBL" id="BNAI01000003">
    <property type="protein sequence ID" value="GHF17357.1"/>
    <property type="molecule type" value="Genomic_DNA"/>
</dbReference>
<keyword evidence="1" id="KW-0812">Transmembrane</keyword>
<reference evidence="2" key="1">
    <citation type="journal article" date="2014" name="Int. J. Syst. Evol. Microbiol.">
        <title>Complete genome sequence of Corynebacterium casei LMG S-19264T (=DSM 44701T), isolated from a smear-ripened cheese.</title>
        <authorList>
            <consortium name="US DOE Joint Genome Institute (JGI-PGF)"/>
            <person name="Walter F."/>
            <person name="Albersmeier A."/>
            <person name="Kalinowski J."/>
            <person name="Ruckert C."/>
        </authorList>
    </citation>
    <scope>NUCLEOTIDE SEQUENCE</scope>
    <source>
        <strain evidence="2">CGMCC 1.16548</strain>
    </source>
</reference>
<accession>A0A8J3GR61</accession>
<feature type="transmembrane region" description="Helical" evidence="1">
    <location>
        <begin position="209"/>
        <end position="231"/>
    </location>
</feature>
<dbReference type="Proteomes" id="UP000617531">
    <property type="component" value="Unassembled WGS sequence"/>
</dbReference>
<feature type="transmembrane region" description="Helical" evidence="1">
    <location>
        <begin position="280"/>
        <end position="302"/>
    </location>
</feature>
<feature type="transmembrane region" description="Helical" evidence="1">
    <location>
        <begin position="78"/>
        <end position="98"/>
    </location>
</feature>
<dbReference type="NCBIfam" id="NF038403">
    <property type="entry name" value="perm_prefix_1"/>
    <property type="match status" value="1"/>
</dbReference>
<evidence type="ECO:0000256" key="1">
    <source>
        <dbReference type="SAM" id="Phobius"/>
    </source>
</evidence>